<keyword evidence="1" id="KW-0472">Membrane</keyword>
<feature type="transmembrane region" description="Helical" evidence="1">
    <location>
        <begin position="35"/>
        <end position="59"/>
    </location>
</feature>
<feature type="transmembrane region" description="Helical" evidence="1">
    <location>
        <begin position="180"/>
        <end position="198"/>
    </location>
</feature>
<feature type="transmembrane region" description="Helical" evidence="1">
    <location>
        <begin position="264"/>
        <end position="281"/>
    </location>
</feature>
<feature type="transmembrane region" description="Helical" evidence="1">
    <location>
        <begin position="6"/>
        <end position="23"/>
    </location>
</feature>
<accession>A0A077NRV9</accession>
<sequence>MNIAQYGVFLLIIVLTTLRTLVLKKVAERVSPENTAFIIGAGTFLTCLSLLPVAITTGISTPSDFLNLTGISAGLMKGVLLGIMLIAQQNLINKSLSSATYVFPISLGFIALVDILIFGSNLTFASILSINLLFVAGILFTMIGHIKSMHRRSKLMFFIMIFCVIGFAIMDRTGIPTSGWFTYLLFTGIGNIFVVFFYQKNKFSFVPLKFWLSISIIWVLPELFFNYAIATYLPVSYGYLAITLRIPLLMLISVLVYREGKLSEQILFSFVAVIAILLMFMERL</sequence>
<proteinExistence type="predicted"/>
<dbReference type="Proteomes" id="UP000028487">
    <property type="component" value="Unassembled WGS sequence"/>
</dbReference>
<evidence type="ECO:0008006" key="3">
    <source>
        <dbReference type="Google" id="ProtNLM"/>
    </source>
</evidence>
<organism evidence="2">
    <name type="scientific">Xenorhabdus bovienii str. feltiae Moldova</name>
    <dbReference type="NCBI Taxonomy" id="1398200"/>
    <lineage>
        <taxon>Bacteria</taxon>
        <taxon>Pseudomonadati</taxon>
        <taxon>Pseudomonadota</taxon>
        <taxon>Gammaproteobacteria</taxon>
        <taxon>Enterobacterales</taxon>
        <taxon>Morganellaceae</taxon>
        <taxon>Xenorhabdus</taxon>
    </lineage>
</organism>
<keyword evidence="1" id="KW-0812">Transmembrane</keyword>
<feature type="transmembrane region" description="Helical" evidence="1">
    <location>
        <begin position="155"/>
        <end position="174"/>
    </location>
</feature>
<dbReference type="EMBL" id="CBSV010000119">
    <property type="protein sequence ID" value="CDH01299.1"/>
    <property type="molecule type" value="Genomic_DNA"/>
</dbReference>
<feature type="transmembrane region" description="Helical" evidence="1">
    <location>
        <begin position="210"/>
        <end position="230"/>
    </location>
</feature>
<feature type="transmembrane region" description="Helical" evidence="1">
    <location>
        <begin position="99"/>
        <end position="118"/>
    </location>
</feature>
<feature type="transmembrane region" description="Helical" evidence="1">
    <location>
        <begin position="124"/>
        <end position="143"/>
    </location>
</feature>
<reference evidence="2" key="1">
    <citation type="submission" date="2013-07" db="EMBL/GenBank/DDBJ databases">
        <title>Sub-species coevolution in mutualistic symbiosis.</title>
        <authorList>
            <person name="Murfin K."/>
            <person name="Klassen J."/>
            <person name="Lee M."/>
            <person name="Forst S."/>
            <person name="Stock P."/>
            <person name="Goodrich-Blair H."/>
        </authorList>
    </citation>
    <scope>NUCLEOTIDE SEQUENCE [LARGE SCALE GENOMIC DNA]</scope>
    <source>
        <strain evidence="2">Feltiae Moldova</strain>
    </source>
</reference>
<dbReference type="AlphaFoldDB" id="A0A077NRV9"/>
<dbReference type="HOGENOM" id="CLU_085389_0_0_6"/>
<comment type="caution">
    <text evidence="2">The sequence shown here is derived from an EMBL/GenBank/DDBJ whole genome shotgun (WGS) entry which is preliminary data.</text>
</comment>
<evidence type="ECO:0000313" key="2">
    <source>
        <dbReference type="EMBL" id="CDH01299.1"/>
    </source>
</evidence>
<dbReference type="RefSeq" id="WP_038224007.1">
    <property type="nucleotide sequence ID" value="NZ_CAWLWD010000174.1"/>
</dbReference>
<feature type="transmembrane region" description="Helical" evidence="1">
    <location>
        <begin position="65"/>
        <end position="87"/>
    </location>
</feature>
<protein>
    <recommendedName>
        <fullName evidence="3">EamA domain-containing protein</fullName>
    </recommendedName>
</protein>
<evidence type="ECO:0000256" key="1">
    <source>
        <dbReference type="SAM" id="Phobius"/>
    </source>
</evidence>
<keyword evidence="1" id="KW-1133">Transmembrane helix</keyword>
<gene>
    <name evidence="2" type="ORF">XBFM1_2050067</name>
</gene>
<feature type="transmembrane region" description="Helical" evidence="1">
    <location>
        <begin position="236"/>
        <end position="257"/>
    </location>
</feature>
<name>A0A077NRV9_XENBV</name>